<evidence type="ECO:0000256" key="10">
    <source>
        <dbReference type="ARBA" id="ARBA00023163"/>
    </source>
</evidence>
<comment type="subcellular location">
    <subcellularLocation>
        <location evidence="2">Nucleus</location>
    </subcellularLocation>
</comment>
<feature type="region of interest" description="Disordered" evidence="13">
    <location>
        <begin position="64"/>
        <end position="85"/>
    </location>
</feature>
<keyword evidence="11" id="KW-0456">Lyase</keyword>
<dbReference type="SMART" id="SM01193">
    <property type="entry name" value="Enolase_N"/>
    <property type="match status" value="1"/>
</dbReference>
<dbReference type="AlphaFoldDB" id="A0A816VND4"/>
<dbReference type="SUPFAM" id="SSF54826">
    <property type="entry name" value="Enolase N-terminal domain-like"/>
    <property type="match status" value="1"/>
</dbReference>
<dbReference type="PANTHER" id="PTHR11902">
    <property type="entry name" value="ENOLASE"/>
    <property type="match status" value="1"/>
</dbReference>
<dbReference type="Proteomes" id="UP001295469">
    <property type="component" value="Chromosome A03"/>
</dbReference>
<feature type="domain" description="PPC" evidence="14">
    <location>
        <begin position="91"/>
        <end position="230"/>
    </location>
</feature>
<dbReference type="GO" id="GO:0005634">
    <property type="term" value="C:nucleus"/>
    <property type="evidence" value="ECO:0007669"/>
    <property type="project" value="UniProtKB-SubCell"/>
</dbReference>
<evidence type="ECO:0000256" key="9">
    <source>
        <dbReference type="ARBA" id="ARBA00023152"/>
    </source>
</evidence>
<evidence type="ECO:0000256" key="1">
    <source>
        <dbReference type="ARBA" id="ARBA00001946"/>
    </source>
</evidence>
<gene>
    <name evidence="15" type="ORF">DARMORV10_A03P20180.1</name>
</gene>
<dbReference type="InterPro" id="IPR020809">
    <property type="entry name" value="Enolase_CS"/>
</dbReference>
<dbReference type="Pfam" id="PF03952">
    <property type="entry name" value="Enolase_N"/>
    <property type="match status" value="1"/>
</dbReference>
<name>A0A816VND4_BRANA</name>
<comment type="cofactor">
    <cofactor evidence="1">
        <name>Mg(2+)</name>
        <dbReference type="ChEBI" id="CHEBI:18420"/>
    </cofactor>
</comment>
<keyword evidence="10" id="KW-0804">Transcription</keyword>
<evidence type="ECO:0000256" key="11">
    <source>
        <dbReference type="ARBA" id="ARBA00023239"/>
    </source>
</evidence>
<evidence type="ECO:0000256" key="8">
    <source>
        <dbReference type="ARBA" id="ARBA00023125"/>
    </source>
</evidence>
<dbReference type="SFLD" id="SFLDF00002">
    <property type="entry name" value="enolase"/>
    <property type="match status" value="1"/>
</dbReference>
<evidence type="ECO:0000256" key="2">
    <source>
        <dbReference type="ARBA" id="ARBA00004123"/>
    </source>
</evidence>
<dbReference type="InterPro" id="IPR029017">
    <property type="entry name" value="Enolase-like_N"/>
</dbReference>
<dbReference type="CDD" id="cd03313">
    <property type="entry name" value="enolase"/>
    <property type="match status" value="1"/>
</dbReference>
<organism evidence="15">
    <name type="scientific">Brassica napus</name>
    <name type="common">Rape</name>
    <dbReference type="NCBI Taxonomy" id="3708"/>
    <lineage>
        <taxon>Eukaryota</taxon>
        <taxon>Viridiplantae</taxon>
        <taxon>Streptophyta</taxon>
        <taxon>Embryophyta</taxon>
        <taxon>Tracheophyta</taxon>
        <taxon>Spermatophyta</taxon>
        <taxon>Magnoliopsida</taxon>
        <taxon>eudicotyledons</taxon>
        <taxon>Gunneridae</taxon>
        <taxon>Pentapetalae</taxon>
        <taxon>rosids</taxon>
        <taxon>malvids</taxon>
        <taxon>Brassicales</taxon>
        <taxon>Brassicaceae</taxon>
        <taxon>Brassiceae</taxon>
        <taxon>Brassica</taxon>
    </lineage>
</organism>
<keyword evidence="6" id="KW-0460">Magnesium</keyword>
<dbReference type="FunFam" id="3.30.390.10:FF:000001">
    <property type="entry name" value="Enolase"/>
    <property type="match status" value="1"/>
</dbReference>
<protein>
    <recommendedName>
        <fullName evidence="5">phosphopyruvate hydratase</fullName>
        <ecNumber evidence="5">4.2.1.11</ecNumber>
    </recommendedName>
</protein>
<dbReference type="InterPro" id="IPR036849">
    <property type="entry name" value="Enolase-like_C_sf"/>
</dbReference>
<dbReference type="Pfam" id="PF03479">
    <property type="entry name" value="PCC"/>
    <property type="match status" value="1"/>
</dbReference>
<evidence type="ECO:0000259" key="14">
    <source>
        <dbReference type="PROSITE" id="PS51742"/>
    </source>
</evidence>
<dbReference type="SMART" id="SM01192">
    <property type="entry name" value="Enolase_C"/>
    <property type="match status" value="1"/>
</dbReference>
<sequence length="714" mass="76295">MDLNESSNSVSMSDSSSDSSSDTSSDSSCDSPSPVRVRATVGEETKGDDTLVQSLYDPKGKSIVLSGTHERSSTMRSLSMGGADPTRRLGGGDFKAHMLMINAREEIIEKIMSFTQNGSRGICVLSATGAVFNLRIQSLGSNRVLTFKDCYEIISLTNTVEITESGGVRNETGVWRITIGGVDGCVFGGNLVGRLTAASQVQVVIGSFWPLTPNPSLRKKDTSTSVLVTPTVPNAVGSSSGGQVHQPEMRGSSHFSSSEWYRKYSDLYSTMATITAVKARQIFDSRGNPTVEVDVHTSSGVKVTAAVPSGASTGIYEALELRDGGSDYLGKGVSKAVGNVNSIIGPALIGKDPTQQTAIDNFMVHELDGTQNEWGWCKQKLGANAILAVSLAVCKAGAVVSGIPLYKHIANLAGNPKIVLPVPAFNVINGGSHAGNKLAMQEFMILPVGASSFKEAMKMGVEVYHNLKSVIKKKYGQDATNVGDEGGFAPNIQENKEGLELLKTAIEKAGYTGKVVIGMDVAASEFYSSDKTYDLNFKEENNNGSQKISGDALKDLYKSFVAEYPIVSIEDPFDQDDWEHYAKMTAECGDNVQIVGDDLLVTNPKRVAKAIAEKSCNALLLKVNQIGSVTESIEAVKMSKRAGWGVMASHRSGETEDTFIADLSVGLSTGQIKTGAPCRSERLAKYNQLLRIEEELGSEAVYAGANFRKPVEPY</sequence>
<dbReference type="GO" id="GO:0004634">
    <property type="term" value="F:phosphopyruvate hydratase activity"/>
    <property type="evidence" value="ECO:0007669"/>
    <property type="project" value="UniProtKB-EC"/>
</dbReference>
<dbReference type="GO" id="GO:0006096">
    <property type="term" value="P:glycolytic process"/>
    <property type="evidence" value="ECO:0007669"/>
    <property type="project" value="UniProtKB-UniPathway"/>
</dbReference>
<keyword evidence="12" id="KW-0539">Nucleus</keyword>
<dbReference type="PRINTS" id="PR00148">
    <property type="entry name" value="ENOLASE"/>
</dbReference>
<evidence type="ECO:0000256" key="6">
    <source>
        <dbReference type="ARBA" id="ARBA00022842"/>
    </source>
</evidence>
<comment type="pathway">
    <text evidence="3">Carbohydrate degradation; glycolysis; pyruvate from D-glyceraldehyde 3-phosphate: step 4/5.</text>
</comment>
<dbReference type="GO" id="GO:0000287">
    <property type="term" value="F:magnesium ion binding"/>
    <property type="evidence" value="ECO:0007669"/>
    <property type="project" value="InterPro"/>
</dbReference>
<feature type="compositionally biased region" description="Low complexity" evidence="13">
    <location>
        <begin position="1"/>
        <end position="33"/>
    </location>
</feature>
<dbReference type="Gene3D" id="3.20.20.120">
    <property type="entry name" value="Enolase-like C-terminal domain"/>
    <property type="match status" value="1"/>
</dbReference>
<dbReference type="Gene3D" id="3.30.1330.80">
    <property type="entry name" value="Hypothetical protein, similar to alpha- acetolactate decarboxylase, domain 2"/>
    <property type="match status" value="1"/>
</dbReference>
<dbReference type="HAMAP" id="MF_00318">
    <property type="entry name" value="Enolase"/>
    <property type="match status" value="1"/>
</dbReference>
<dbReference type="PROSITE" id="PS51742">
    <property type="entry name" value="PPC"/>
    <property type="match status" value="1"/>
</dbReference>
<keyword evidence="9" id="KW-0324">Glycolysis</keyword>
<dbReference type="EMBL" id="HG994357">
    <property type="protein sequence ID" value="CAF2122945.1"/>
    <property type="molecule type" value="Genomic_DNA"/>
</dbReference>
<dbReference type="Pfam" id="PF00113">
    <property type="entry name" value="Enolase_C"/>
    <property type="match status" value="1"/>
</dbReference>
<proteinExistence type="inferred from homology"/>
<dbReference type="EC" id="4.2.1.11" evidence="5"/>
<dbReference type="GO" id="GO:0000015">
    <property type="term" value="C:phosphopyruvate hydratase complex"/>
    <property type="evidence" value="ECO:0007669"/>
    <property type="project" value="InterPro"/>
</dbReference>
<reference evidence="15" key="1">
    <citation type="submission" date="2021-01" db="EMBL/GenBank/DDBJ databases">
        <authorList>
            <consortium name="Genoscope - CEA"/>
            <person name="William W."/>
        </authorList>
    </citation>
    <scope>NUCLEOTIDE SEQUENCE</scope>
</reference>
<evidence type="ECO:0000256" key="4">
    <source>
        <dbReference type="ARBA" id="ARBA00009604"/>
    </source>
</evidence>
<evidence type="ECO:0000313" key="15">
    <source>
        <dbReference type="EMBL" id="CAF2122945.1"/>
    </source>
</evidence>
<dbReference type="SFLD" id="SFLDG00178">
    <property type="entry name" value="enolase"/>
    <property type="match status" value="1"/>
</dbReference>
<accession>A0A816VND4</accession>
<dbReference type="CDD" id="cd11378">
    <property type="entry name" value="DUF296"/>
    <property type="match status" value="1"/>
</dbReference>
<evidence type="ECO:0000256" key="7">
    <source>
        <dbReference type="ARBA" id="ARBA00023015"/>
    </source>
</evidence>
<dbReference type="PANTHER" id="PTHR11902:SF43">
    <property type="entry name" value="PHOSPHOPYRUVATE HYDRATASE"/>
    <property type="match status" value="1"/>
</dbReference>
<evidence type="ECO:0000256" key="5">
    <source>
        <dbReference type="ARBA" id="ARBA00012058"/>
    </source>
</evidence>
<dbReference type="GO" id="GO:0003677">
    <property type="term" value="F:DNA binding"/>
    <property type="evidence" value="ECO:0007669"/>
    <property type="project" value="UniProtKB-KW"/>
</dbReference>
<keyword evidence="7" id="KW-0805">Transcription regulation</keyword>
<comment type="similarity">
    <text evidence="4">Belongs to the enolase family.</text>
</comment>
<dbReference type="NCBIfam" id="TIGR01060">
    <property type="entry name" value="eno"/>
    <property type="match status" value="1"/>
</dbReference>
<dbReference type="InterPro" id="IPR020810">
    <property type="entry name" value="Enolase_C"/>
</dbReference>
<dbReference type="InterPro" id="IPR000941">
    <property type="entry name" value="Enolase"/>
</dbReference>
<evidence type="ECO:0000256" key="12">
    <source>
        <dbReference type="ARBA" id="ARBA00023242"/>
    </source>
</evidence>
<dbReference type="PROSITE" id="PS00164">
    <property type="entry name" value="ENOLASE"/>
    <property type="match status" value="1"/>
</dbReference>
<evidence type="ECO:0000256" key="3">
    <source>
        <dbReference type="ARBA" id="ARBA00005031"/>
    </source>
</evidence>
<dbReference type="InterPro" id="IPR020811">
    <property type="entry name" value="Enolase_N"/>
</dbReference>
<dbReference type="SUPFAM" id="SSF51604">
    <property type="entry name" value="Enolase C-terminal domain-like"/>
    <property type="match status" value="1"/>
</dbReference>
<dbReference type="InterPro" id="IPR005175">
    <property type="entry name" value="PPC_dom"/>
</dbReference>
<feature type="region of interest" description="Disordered" evidence="13">
    <location>
        <begin position="1"/>
        <end position="49"/>
    </location>
</feature>
<evidence type="ECO:0000256" key="13">
    <source>
        <dbReference type="SAM" id="MobiDB-lite"/>
    </source>
</evidence>
<dbReference type="SUPFAM" id="SSF117856">
    <property type="entry name" value="AF0104/ALDC/Ptd012-like"/>
    <property type="match status" value="1"/>
</dbReference>
<dbReference type="SFLD" id="SFLDS00001">
    <property type="entry name" value="Enolase"/>
    <property type="match status" value="1"/>
</dbReference>
<dbReference type="FunFam" id="3.20.20.120:FF:000002">
    <property type="entry name" value="Enolase 1"/>
    <property type="match status" value="1"/>
</dbReference>
<keyword evidence="8" id="KW-0238">DNA-binding</keyword>
<dbReference type="UniPathway" id="UPA00109">
    <property type="reaction ID" value="UER00187"/>
</dbReference>
<dbReference type="Gene3D" id="3.30.390.10">
    <property type="entry name" value="Enolase-like, N-terminal domain"/>
    <property type="match status" value="1"/>
</dbReference>